<keyword evidence="5" id="KW-0805">Transcription regulation</keyword>
<keyword evidence="4" id="KW-0862">Zinc</keyword>
<protein>
    <recommendedName>
        <fullName evidence="7">Polycomb protein VEFS-Box domain-containing protein</fullName>
    </recommendedName>
</protein>
<evidence type="ECO:0000256" key="2">
    <source>
        <dbReference type="ARBA" id="ARBA00022723"/>
    </source>
</evidence>
<dbReference type="OrthoDB" id="166746at2759"/>
<evidence type="ECO:0000256" key="6">
    <source>
        <dbReference type="ARBA" id="ARBA00023163"/>
    </source>
</evidence>
<evidence type="ECO:0000256" key="5">
    <source>
        <dbReference type="ARBA" id="ARBA00023015"/>
    </source>
</evidence>
<sequence>MDADQPVLAIDADPPLLATDADPPVLAIDADQPLLATDADPPVLAIDVDPPAISTDADQLFSESETPLGDIEFLKKADGNSATISGVANENVVSNPDPDCIPPISEHDQGTPAVPQVDNAAKLDEQSIARLKTRKFYHSHKAQAMSIEEVLSDYDSENEVDQEVEDIEERTRLNVHDVSKEEKEFMFMWNSFIRKQRVLVDSHVRWACKAFSVLHGTELVKSRELSW</sequence>
<keyword evidence="2" id="KW-0479">Metal-binding</keyword>
<keyword evidence="3" id="KW-0863">Zinc-finger</keyword>
<dbReference type="AlphaFoldDB" id="A0A2Z6LIE5"/>
<evidence type="ECO:0000256" key="1">
    <source>
        <dbReference type="ARBA" id="ARBA00007416"/>
    </source>
</evidence>
<dbReference type="CDD" id="cd21553">
    <property type="entry name" value="VEFS-box_EMF2-like"/>
    <property type="match status" value="1"/>
</dbReference>
<reference evidence="9" key="1">
    <citation type="journal article" date="2017" name="Front. Plant Sci.">
        <title>Climate Clever Clovers: New Paradigm to Reduce the Environmental Footprint of Ruminants by Breeding Low Methanogenic Forages Utilizing Haplotype Variation.</title>
        <authorList>
            <person name="Kaur P."/>
            <person name="Appels R."/>
            <person name="Bayer P.E."/>
            <person name="Keeble-Gagnere G."/>
            <person name="Wang J."/>
            <person name="Hirakawa H."/>
            <person name="Shirasawa K."/>
            <person name="Vercoe P."/>
            <person name="Stefanova K."/>
            <person name="Durmic Z."/>
            <person name="Nichols P."/>
            <person name="Revell C."/>
            <person name="Isobe S.N."/>
            <person name="Edwards D."/>
            <person name="Erskine W."/>
        </authorList>
    </citation>
    <scope>NUCLEOTIDE SEQUENCE [LARGE SCALE GENOMIC DNA]</scope>
    <source>
        <strain evidence="9">cv. Daliak</strain>
    </source>
</reference>
<dbReference type="Pfam" id="PF09733">
    <property type="entry name" value="VEFS-Box"/>
    <property type="match status" value="1"/>
</dbReference>
<accession>A0A2Z6LIE5</accession>
<gene>
    <name evidence="8" type="ORF">TSUD_36810</name>
</gene>
<dbReference type="PANTHER" id="PTHR22597:SF22">
    <property type="entry name" value="POLYCOMB GROUP PROTEIN EMBRYONIC FLOWER 2-RELATED"/>
    <property type="match status" value="1"/>
</dbReference>
<dbReference type="PANTHER" id="PTHR22597">
    <property type="entry name" value="POLYCOMB GROUP PROTEIN"/>
    <property type="match status" value="1"/>
</dbReference>
<evidence type="ECO:0000313" key="9">
    <source>
        <dbReference type="Proteomes" id="UP000242715"/>
    </source>
</evidence>
<proteinExistence type="inferred from homology"/>
<feature type="domain" description="Polycomb protein VEFS-Box" evidence="7">
    <location>
        <begin position="126"/>
        <end position="227"/>
    </location>
</feature>
<name>A0A2Z6LIE5_TRISU</name>
<dbReference type="GO" id="GO:0005634">
    <property type="term" value="C:nucleus"/>
    <property type="evidence" value="ECO:0007669"/>
    <property type="project" value="UniProtKB-ARBA"/>
</dbReference>
<evidence type="ECO:0000256" key="3">
    <source>
        <dbReference type="ARBA" id="ARBA00022771"/>
    </source>
</evidence>
<keyword evidence="6" id="KW-0804">Transcription</keyword>
<dbReference type="EMBL" id="DF973165">
    <property type="protein sequence ID" value="GAU16923.1"/>
    <property type="molecule type" value="Genomic_DNA"/>
</dbReference>
<dbReference type="GO" id="GO:0008270">
    <property type="term" value="F:zinc ion binding"/>
    <property type="evidence" value="ECO:0007669"/>
    <property type="project" value="UniProtKB-KW"/>
</dbReference>
<organism evidence="8 9">
    <name type="scientific">Trifolium subterraneum</name>
    <name type="common">Subterranean clover</name>
    <dbReference type="NCBI Taxonomy" id="3900"/>
    <lineage>
        <taxon>Eukaryota</taxon>
        <taxon>Viridiplantae</taxon>
        <taxon>Streptophyta</taxon>
        <taxon>Embryophyta</taxon>
        <taxon>Tracheophyta</taxon>
        <taxon>Spermatophyta</taxon>
        <taxon>Magnoliopsida</taxon>
        <taxon>eudicotyledons</taxon>
        <taxon>Gunneridae</taxon>
        <taxon>Pentapetalae</taxon>
        <taxon>rosids</taxon>
        <taxon>fabids</taxon>
        <taxon>Fabales</taxon>
        <taxon>Fabaceae</taxon>
        <taxon>Papilionoideae</taxon>
        <taxon>50 kb inversion clade</taxon>
        <taxon>NPAAA clade</taxon>
        <taxon>Hologalegina</taxon>
        <taxon>IRL clade</taxon>
        <taxon>Trifolieae</taxon>
        <taxon>Trifolium</taxon>
    </lineage>
</organism>
<evidence type="ECO:0000256" key="4">
    <source>
        <dbReference type="ARBA" id="ARBA00022833"/>
    </source>
</evidence>
<keyword evidence="9" id="KW-1185">Reference proteome</keyword>
<dbReference type="GO" id="GO:0031490">
    <property type="term" value="F:chromatin DNA binding"/>
    <property type="evidence" value="ECO:0007669"/>
    <property type="project" value="TreeGrafter"/>
</dbReference>
<evidence type="ECO:0000259" key="7">
    <source>
        <dbReference type="Pfam" id="PF09733"/>
    </source>
</evidence>
<evidence type="ECO:0000313" key="8">
    <source>
        <dbReference type="EMBL" id="GAU16923.1"/>
    </source>
</evidence>
<dbReference type="Proteomes" id="UP000242715">
    <property type="component" value="Unassembled WGS sequence"/>
</dbReference>
<dbReference type="InterPro" id="IPR019135">
    <property type="entry name" value="Polycomb_protein_VEFS-Box"/>
</dbReference>
<comment type="similarity">
    <text evidence="1">Belongs to the VEFS (VRN2-EMF2-FIS2-SU(Z)12) family.</text>
</comment>